<dbReference type="Gene3D" id="3.90.780.10">
    <property type="entry name" value="5'-Nucleotidase, C-terminal domain"/>
    <property type="match status" value="1"/>
</dbReference>
<sequence length="605" mass="62241">MTRSTPRTLAAAATALGLSALVAATTTPAHAAVPDAARAAVPGAVGVDPARVNGFLDRWLVDVQVLAINDLHGALEPPSGSGGRVQTGVGPDGATPVTVDAGGAPYLATTLERLEGQARSGNTITVANGDLIGASPLLSAAFHDEPTIEAANLMGVDFASVGNHEFDEGAQELLRIQEGGCHPVDGCADGTPYGGADFQYLSANVTSSETGEPLLPPYGIREVQGVPVGFVGVVLEGTKSIVSQQGVAGLEFADEAETTNRYVRELRRQGVQTIVVLLHEGGQQSGPAAWDVNGCTGLQGPVVDIVERLDDEVDVVVTGHTHQGYNCEIDEKLVTSATSNGRVVTDIDLRLNRFTGDVLRAKAVNRVVERTAAPDPEQTALIDRYRTALGPIASEVVGETAEPLTRTQEVLFDGALGESALGNVIADAQLAATDDETGAVAALMNPGGVRADLDAGPVTYEEAFTVQPFANNLVTLDLTGEQLGCVLEQQFAVGRTLYPSSTLSYVVDPAGTSAPVDGDPCTGTRVVDDSITIGGEPVTAEGTYRITVNNFLAGGGDGFTALTGGTNPVTGQIDLDAFTAYLGENAPLAAPALDRIRTTGEAAAA</sequence>
<evidence type="ECO:0000313" key="6">
    <source>
        <dbReference type="Proteomes" id="UP001501195"/>
    </source>
</evidence>
<evidence type="ECO:0000256" key="1">
    <source>
        <dbReference type="ARBA" id="ARBA00022729"/>
    </source>
</evidence>
<reference evidence="6" key="1">
    <citation type="journal article" date="2019" name="Int. J. Syst. Evol. Microbiol.">
        <title>The Global Catalogue of Microorganisms (GCM) 10K type strain sequencing project: providing services to taxonomists for standard genome sequencing and annotation.</title>
        <authorList>
            <consortium name="The Broad Institute Genomics Platform"/>
            <consortium name="The Broad Institute Genome Sequencing Center for Infectious Disease"/>
            <person name="Wu L."/>
            <person name="Ma J."/>
        </authorList>
    </citation>
    <scope>NUCLEOTIDE SEQUENCE [LARGE SCALE GENOMIC DNA]</scope>
    <source>
        <strain evidence="6">JCM 18126</strain>
    </source>
</reference>
<accession>A0ABP9HAH5</accession>
<dbReference type="EMBL" id="BAABIL010000062">
    <property type="protein sequence ID" value="GAA4965709.1"/>
    <property type="molecule type" value="Genomic_DNA"/>
</dbReference>
<dbReference type="Pfam" id="PF02872">
    <property type="entry name" value="5_nucleotid_C"/>
    <property type="match status" value="1"/>
</dbReference>
<dbReference type="InterPro" id="IPR029052">
    <property type="entry name" value="Metallo-depent_PP-like"/>
</dbReference>
<evidence type="ECO:0000259" key="4">
    <source>
        <dbReference type="Pfam" id="PF02872"/>
    </source>
</evidence>
<dbReference type="Proteomes" id="UP001501195">
    <property type="component" value="Unassembled WGS sequence"/>
</dbReference>
<keyword evidence="6" id="KW-1185">Reference proteome</keyword>
<name>A0ABP9HAH5_9ACTN</name>
<proteinExistence type="inferred from homology"/>
<dbReference type="Pfam" id="PF00149">
    <property type="entry name" value="Metallophos"/>
    <property type="match status" value="1"/>
</dbReference>
<feature type="domain" description="Calcineurin-like phosphoesterase" evidence="3">
    <location>
        <begin position="65"/>
        <end position="323"/>
    </location>
</feature>
<protein>
    <submittedName>
        <fullName evidence="5">Bifunctional metallophosphatase/5'-nucleotidase</fullName>
    </submittedName>
</protein>
<dbReference type="PANTHER" id="PTHR11575:SF24">
    <property type="entry name" value="5'-NUCLEOTIDASE"/>
    <property type="match status" value="1"/>
</dbReference>
<feature type="signal peptide" evidence="2">
    <location>
        <begin position="1"/>
        <end position="31"/>
    </location>
</feature>
<comment type="caution">
    <text evidence="5">The sequence shown here is derived from an EMBL/GenBank/DDBJ whole genome shotgun (WGS) entry which is preliminary data.</text>
</comment>
<dbReference type="PANTHER" id="PTHR11575">
    <property type="entry name" value="5'-NUCLEOTIDASE-RELATED"/>
    <property type="match status" value="1"/>
</dbReference>
<comment type="similarity">
    <text evidence="2">Belongs to the 5'-nucleotidase family.</text>
</comment>
<feature type="chain" id="PRO_5044986531" evidence="2">
    <location>
        <begin position="32"/>
        <end position="605"/>
    </location>
</feature>
<dbReference type="SUPFAM" id="SSF56300">
    <property type="entry name" value="Metallo-dependent phosphatases"/>
    <property type="match status" value="1"/>
</dbReference>
<dbReference type="Gene3D" id="3.60.21.10">
    <property type="match status" value="1"/>
</dbReference>
<dbReference type="RefSeq" id="WP_345710850.1">
    <property type="nucleotide sequence ID" value="NZ_BAABIL010000062.1"/>
</dbReference>
<evidence type="ECO:0000256" key="2">
    <source>
        <dbReference type="RuleBase" id="RU362119"/>
    </source>
</evidence>
<dbReference type="InterPro" id="IPR006179">
    <property type="entry name" value="5_nucleotidase/apyrase"/>
</dbReference>
<gene>
    <name evidence="5" type="ORF">GCM10023225_06030</name>
</gene>
<evidence type="ECO:0000313" key="5">
    <source>
        <dbReference type="EMBL" id="GAA4965709.1"/>
    </source>
</evidence>
<dbReference type="InterPro" id="IPR036907">
    <property type="entry name" value="5'-Nucleotdase_C_sf"/>
</dbReference>
<dbReference type="InterPro" id="IPR008334">
    <property type="entry name" value="5'-Nucleotdase_C"/>
</dbReference>
<organism evidence="5 6">
    <name type="scientific">Kineococcus glutinatus</name>
    <dbReference type="NCBI Taxonomy" id="1070872"/>
    <lineage>
        <taxon>Bacteria</taxon>
        <taxon>Bacillati</taxon>
        <taxon>Actinomycetota</taxon>
        <taxon>Actinomycetes</taxon>
        <taxon>Kineosporiales</taxon>
        <taxon>Kineosporiaceae</taxon>
        <taxon>Kineococcus</taxon>
    </lineage>
</organism>
<dbReference type="SUPFAM" id="SSF55816">
    <property type="entry name" value="5'-nucleotidase (syn. UDP-sugar hydrolase), C-terminal domain"/>
    <property type="match status" value="1"/>
</dbReference>
<dbReference type="PRINTS" id="PR01607">
    <property type="entry name" value="APYRASEFAMLY"/>
</dbReference>
<evidence type="ECO:0000259" key="3">
    <source>
        <dbReference type="Pfam" id="PF00149"/>
    </source>
</evidence>
<dbReference type="InterPro" id="IPR004843">
    <property type="entry name" value="Calcineurin-like_PHP"/>
</dbReference>
<feature type="domain" description="5'-Nucleotidase C-terminal" evidence="4">
    <location>
        <begin position="413"/>
        <end position="563"/>
    </location>
</feature>
<keyword evidence="2" id="KW-0547">Nucleotide-binding</keyword>
<keyword evidence="1 2" id="KW-0732">Signal</keyword>
<keyword evidence="2" id="KW-0378">Hydrolase</keyword>